<organism evidence="3 4">
    <name type="scientific">Ornithinimicrobium pekingense</name>
    <dbReference type="NCBI Taxonomy" id="384677"/>
    <lineage>
        <taxon>Bacteria</taxon>
        <taxon>Bacillati</taxon>
        <taxon>Actinomycetota</taxon>
        <taxon>Actinomycetes</taxon>
        <taxon>Micrococcales</taxon>
        <taxon>Ornithinimicrobiaceae</taxon>
        <taxon>Ornithinimicrobium</taxon>
    </lineage>
</organism>
<dbReference type="Pfam" id="PF07811">
    <property type="entry name" value="TadE"/>
    <property type="match status" value="1"/>
</dbReference>
<accession>A0ABQ2FB65</accession>
<keyword evidence="1" id="KW-0472">Membrane</keyword>
<evidence type="ECO:0000259" key="2">
    <source>
        <dbReference type="Pfam" id="PF07811"/>
    </source>
</evidence>
<reference evidence="4" key="1">
    <citation type="journal article" date="2019" name="Int. J. Syst. Evol. Microbiol.">
        <title>The Global Catalogue of Microorganisms (GCM) 10K type strain sequencing project: providing services to taxonomists for standard genome sequencing and annotation.</title>
        <authorList>
            <consortium name="The Broad Institute Genomics Platform"/>
            <consortium name="The Broad Institute Genome Sequencing Center for Infectious Disease"/>
            <person name="Wu L."/>
            <person name="Ma J."/>
        </authorList>
    </citation>
    <scope>NUCLEOTIDE SEQUENCE [LARGE SCALE GENOMIC DNA]</scope>
    <source>
        <strain evidence="4">CGMCC 1.5362</strain>
    </source>
</reference>
<sequence>MGMYAERHAERGAAAVEFALVLSILLALLMGVIEFGRVWAIQANLAQASREAAREMAIKDDETLARQHFYQSFLPFGESDADAAKATVTFSKVTGLPNDACQHTASAEYTAKSWTGFFVSEYTLTGEGAMRCGG</sequence>
<name>A0ABQ2FB65_9MICO</name>
<keyword evidence="4" id="KW-1185">Reference proteome</keyword>
<evidence type="ECO:0000256" key="1">
    <source>
        <dbReference type="SAM" id="Phobius"/>
    </source>
</evidence>
<evidence type="ECO:0000313" key="4">
    <source>
        <dbReference type="Proteomes" id="UP000662111"/>
    </source>
</evidence>
<keyword evidence="1" id="KW-0812">Transmembrane</keyword>
<comment type="caution">
    <text evidence="3">The sequence shown here is derived from an EMBL/GenBank/DDBJ whole genome shotgun (WGS) entry which is preliminary data.</text>
</comment>
<feature type="transmembrane region" description="Helical" evidence="1">
    <location>
        <begin position="12"/>
        <end position="33"/>
    </location>
</feature>
<keyword evidence="1" id="KW-1133">Transmembrane helix</keyword>
<feature type="domain" description="TadE-like" evidence="2">
    <location>
        <begin position="12"/>
        <end position="54"/>
    </location>
</feature>
<evidence type="ECO:0000313" key="3">
    <source>
        <dbReference type="EMBL" id="GGK68645.1"/>
    </source>
</evidence>
<dbReference type="Proteomes" id="UP000662111">
    <property type="component" value="Unassembled WGS sequence"/>
</dbReference>
<dbReference type="EMBL" id="BMLB01000003">
    <property type="protein sequence ID" value="GGK68645.1"/>
    <property type="molecule type" value="Genomic_DNA"/>
</dbReference>
<dbReference type="RefSeq" id="WP_022921506.1">
    <property type="nucleotide sequence ID" value="NZ_BMLB01000003.1"/>
</dbReference>
<proteinExistence type="predicted"/>
<dbReference type="InterPro" id="IPR012495">
    <property type="entry name" value="TadE-like_dom"/>
</dbReference>
<protein>
    <recommendedName>
        <fullName evidence="2">TadE-like domain-containing protein</fullName>
    </recommendedName>
</protein>
<gene>
    <name evidence="3" type="ORF">GCM10011509_16330</name>
</gene>